<proteinExistence type="predicted"/>
<name>R4YL91_OLEAN</name>
<accession>R4YL91</accession>
<organism evidence="1 2">
    <name type="scientific">Oleispira antarctica RB-8</name>
    <dbReference type="NCBI Taxonomy" id="698738"/>
    <lineage>
        <taxon>Bacteria</taxon>
        <taxon>Pseudomonadati</taxon>
        <taxon>Pseudomonadota</taxon>
        <taxon>Gammaproteobacteria</taxon>
        <taxon>Oceanospirillales</taxon>
        <taxon>Oceanospirillaceae</taxon>
        <taxon>Oleispira</taxon>
    </lineage>
</organism>
<evidence type="ECO:0000313" key="2">
    <source>
        <dbReference type="Proteomes" id="UP000032749"/>
    </source>
</evidence>
<protein>
    <submittedName>
        <fullName evidence="1">Uncharacterized protein</fullName>
    </submittedName>
</protein>
<reference evidence="1 2" key="1">
    <citation type="journal article" date="2013" name="Nat. Commun.">
        <title>Genome sequence and functional genomic analysis of the oil-degrading bacterium Oleispira antarctica.</title>
        <authorList>
            <person name="Kube M."/>
            <person name="Chernikova T.N."/>
            <person name="Al-Ramahi Y."/>
            <person name="Beloqui A."/>
            <person name="Lopez-Cortez N."/>
            <person name="Guazzaroni M.E."/>
            <person name="Heipieper H.J."/>
            <person name="Klages S."/>
            <person name="Kotsyurbenko O.R."/>
            <person name="Langer I."/>
            <person name="Nechitaylo T.Y."/>
            <person name="Lunsdorf H."/>
            <person name="Fernandez M."/>
            <person name="Juarez S."/>
            <person name="Ciordia S."/>
            <person name="Singer A."/>
            <person name="Kagan O."/>
            <person name="Egorova O."/>
            <person name="Petit P.A."/>
            <person name="Stogios P."/>
            <person name="Kim Y."/>
            <person name="Tchigvintsev A."/>
            <person name="Flick R."/>
            <person name="Denaro R."/>
            <person name="Genovese M."/>
            <person name="Albar J.P."/>
            <person name="Reva O.N."/>
            <person name="Martinez-Gomariz M."/>
            <person name="Tran H."/>
            <person name="Ferrer M."/>
            <person name="Savchenko A."/>
            <person name="Yakunin A.F."/>
            <person name="Yakimov M.M."/>
            <person name="Golyshina O.V."/>
            <person name="Reinhardt R."/>
            <person name="Golyshin P.N."/>
        </authorList>
    </citation>
    <scope>NUCLEOTIDE SEQUENCE [LARGE SCALE GENOMIC DNA]</scope>
</reference>
<keyword evidence="2" id="KW-1185">Reference proteome</keyword>
<dbReference type="KEGG" id="oai:OLEAN_C12110"/>
<dbReference type="HOGENOM" id="CLU_2789844_0_0_6"/>
<evidence type="ECO:0000313" key="1">
    <source>
        <dbReference type="EMBL" id="CCK75387.1"/>
    </source>
</evidence>
<dbReference type="STRING" id="698738.OLEAN_C12110"/>
<dbReference type="AlphaFoldDB" id="R4YL91"/>
<gene>
    <name evidence="1" type="ORF">OLEAN_C12110</name>
</gene>
<dbReference type="Proteomes" id="UP000032749">
    <property type="component" value="Chromosome"/>
</dbReference>
<dbReference type="EMBL" id="FO203512">
    <property type="protein sequence ID" value="CCK75387.1"/>
    <property type="molecule type" value="Genomic_DNA"/>
</dbReference>
<sequence>MRISTLFYYRCVKYVSKCKPLIQRRLLACKIRYKISCKAPIKILPSGHHKTVLRRNYSSKEVSLILLL</sequence>